<sequence length="305" mass="34553">MTSPRIIVLTHPRAVSTAFERVFTTRRDILATFHEPFNIAFYFGPEAVSERYKGTSATVATSEFSAVTYKAVLDSFAEAEERGKRIFVKEMAFSLFEPDGKLSSIVPSLGAGVEPGNPTVLPLEVLQQFHFTFLIRHPRRSIPSFYRCTTPPLSQGTGFDGFLPSEAGYLELRRMLDFCIEKGLVDKSRLIVIDADDLLDEPEKIVRSYCDRVAIDFRPEMLEWSDADREHAARLVPTVFQGFHGNVDGSSSLKPRTHAQKTVSVEDENKEWAEKYGSEAQRVIRETVDANIPHYEYLKQYCLKV</sequence>
<dbReference type="AlphaFoldDB" id="A0A9Q8Q6L6"/>
<dbReference type="PANTHER" id="PTHR48419:SF1">
    <property type="entry name" value="SULFOTRANSFERASE DOMAIN-CONTAINING PROTEIN"/>
    <property type="match status" value="1"/>
</dbReference>
<dbReference type="RefSeq" id="XP_047836898.1">
    <property type="nucleotide sequence ID" value="XM_047980940.1"/>
</dbReference>
<dbReference type="InterPro" id="IPR053226">
    <property type="entry name" value="Pyrrolopyrazine_biosynth_F"/>
</dbReference>
<dbReference type="KEGG" id="ptkz:JDV02_000166"/>
<evidence type="ECO:0000313" key="2">
    <source>
        <dbReference type="Proteomes" id="UP000829364"/>
    </source>
</evidence>
<dbReference type="SUPFAM" id="SSF52540">
    <property type="entry name" value="P-loop containing nucleoside triphosphate hydrolases"/>
    <property type="match status" value="1"/>
</dbReference>
<dbReference type="InterPro" id="IPR027417">
    <property type="entry name" value="P-loop_NTPase"/>
</dbReference>
<evidence type="ECO:0008006" key="3">
    <source>
        <dbReference type="Google" id="ProtNLM"/>
    </source>
</evidence>
<dbReference type="Pfam" id="PF19798">
    <property type="entry name" value="Sulfotransfer_5"/>
    <property type="match status" value="1"/>
</dbReference>
<protein>
    <recommendedName>
        <fullName evidence="3">Branched-chain-amino-acid aminotransferase-like protein 2</fullName>
    </recommendedName>
</protein>
<keyword evidence="2" id="KW-1185">Reference proteome</keyword>
<reference evidence="1" key="1">
    <citation type="submission" date="2021-11" db="EMBL/GenBank/DDBJ databases">
        <title>Purpureocillium_takamizusanense_genome.</title>
        <authorList>
            <person name="Nguyen N.-H."/>
        </authorList>
    </citation>
    <scope>NUCLEOTIDE SEQUENCE</scope>
    <source>
        <strain evidence="1">PT3</strain>
    </source>
</reference>
<proteinExistence type="predicted"/>
<gene>
    <name evidence="1" type="ORF">JDV02_000166</name>
</gene>
<dbReference type="PANTHER" id="PTHR48419">
    <property type="entry name" value="SULFOTRANSFERASE DOMAIN-CONTAINING PROTEIN"/>
    <property type="match status" value="1"/>
</dbReference>
<name>A0A9Q8Q6L6_9HYPO</name>
<dbReference type="GeneID" id="72062132"/>
<dbReference type="Proteomes" id="UP000829364">
    <property type="component" value="Chromosome 1"/>
</dbReference>
<dbReference type="EMBL" id="CP086354">
    <property type="protein sequence ID" value="UNI13417.1"/>
    <property type="molecule type" value="Genomic_DNA"/>
</dbReference>
<dbReference type="OrthoDB" id="2405944at2759"/>
<organism evidence="1 2">
    <name type="scientific">Purpureocillium takamizusanense</name>
    <dbReference type="NCBI Taxonomy" id="2060973"/>
    <lineage>
        <taxon>Eukaryota</taxon>
        <taxon>Fungi</taxon>
        <taxon>Dikarya</taxon>
        <taxon>Ascomycota</taxon>
        <taxon>Pezizomycotina</taxon>
        <taxon>Sordariomycetes</taxon>
        <taxon>Hypocreomycetidae</taxon>
        <taxon>Hypocreales</taxon>
        <taxon>Ophiocordycipitaceae</taxon>
        <taxon>Purpureocillium</taxon>
    </lineage>
</organism>
<accession>A0A9Q8Q6L6</accession>
<evidence type="ECO:0000313" key="1">
    <source>
        <dbReference type="EMBL" id="UNI13417.1"/>
    </source>
</evidence>
<dbReference type="Gene3D" id="3.40.50.300">
    <property type="entry name" value="P-loop containing nucleotide triphosphate hydrolases"/>
    <property type="match status" value="1"/>
</dbReference>